<gene>
    <name evidence="2" type="ORF">RRG08_066281</name>
</gene>
<dbReference type="EMBL" id="JAWDGP010006833">
    <property type="protein sequence ID" value="KAK3734997.1"/>
    <property type="molecule type" value="Genomic_DNA"/>
</dbReference>
<evidence type="ECO:0000313" key="2">
    <source>
        <dbReference type="EMBL" id="KAK3734997.1"/>
    </source>
</evidence>
<feature type="region of interest" description="Disordered" evidence="1">
    <location>
        <begin position="54"/>
        <end position="86"/>
    </location>
</feature>
<protein>
    <submittedName>
        <fullName evidence="2">Uncharacterized protein</fullName>
    </submittedName>
</protein>
<keyword evidence="3" id="KW-1185">Reference proteome</keyword>
<comment type="caution">
    <text evidence="2">The sequence shown here is derived from an EMBL/GenBank/DDBJ whole genome shotgun (WGS) entry which is preliminary data.</text>
</comment>
<accession>A0AAE0Y7E1</accession>
<evidence type="ECO:0000256" key="1">
    <source>
        <dbReference type="SAM" id="MobiDB-lite"/>
    </source>
</evidence>
<sequence>MCILLPLCEARVRPSTHSDGCSEEQETLESWIARLSFRMTPRGYRACHGIRPNLLPLGEAKPSGLSPGSESSRPLLPTPHNPTLLR</sequence>
<evidence type="ECO:0000313" key="3">
    <source>
        <dbReference type="Proteomes" id="UP001283361"/>
    </source>
</evidence>
<name>A0AAE0Y7E1_9GAST</name>
<organism evidence="2 3">
    <name type="scientific">Elysia crispata</name>
    <name type="common">lettuce slug</name>
    <dbReference type="NCBI Taxonomy" id="231223"/>
    <lineage>
        <taxon>Eukaryota</taxon>
        <taxon>Metazoa</taxon>
        <taxon>Spiralia</taxon>
        <taxon>Lophotrochozoa</taxon>
        <taxon>Mollusca</taxon>
        <taxon>Gastropoda</taxon>
        <taxon>Heterobranchia</taxon>
        <taxon>Euthyneura</taxon>
        <taxon>Panpulmonata</taxon>
        <taxon>Sacoglossa</taxon>
        <taxon>Placobranchoidea</taxon>
        <taxon>Plakobranchidae</taxon>
        <taxon>Elysia</taxon>
    </lineage>
</organism>
<reference evidence="2" key="1">
    <citation type="journal article" date="2023" name="G3 (Bethesda)">
        <title>A reference genome for the long-term kleptoplast-retaining sea slug Elysia crispata morphotype clarki.</title>
        <authorList>
            <person name="Eastman K.E."/>
            <person name="Pendleton A.L."/>
            <person name="Shaikh M.A."/>
            <person name="Suttiyut T."/>
            <person name="Ogas R."/>
            <person name="Tomko P."/>
            <person name="Gavelis G."/>
            <person name="Widhalm J.R."/>
            <person name="Wisecaver J.H."/>
        </authorList>
    </citation>
    <scope>NUCLEOTIDE SEQUENCE</scope>
    <source>
        <strain evidence="2">ECLA1</strain>
    </source>
</reference>
<proteinExistence type="predicted"/>
<dbReference type="AlphaFoldDB" id="A0AAE0Y7E1"/>
<dbReference type="Proteomes" id="UP001283361">
    <property type="component" value="Unassembled WGS sequence"/>
</dbReference>